<dbReference type="EMBL" id="JARPUR010000003">
    <property type="protein sequence ID" value="KAK4879785.1"/>
    <property type="molecule type" value="Genomic_DNA"/>
</dbReference>
<protein>
    <recommendedName>
        <fullName evidence="2">J domain-containing protein</fullName>
    </recommendedName>
</protein>
<dbReference type="PRINTS" id="PR00625">
    <property type="entry name" value="JDOMAIN"/>
</dbReference>
<keyword evidence="4" id="KW-1185">Reference proteome</keyword>
<dbReference type="GO" id="GO:0051082">
    <property type="term" value="F:unfolded protein binding"/>
    <property type="evidence" value="ECO:0007669"/>
    <property type="project" value="InterPro"/>
</dbReference>
<dbReference type="FunFam" id="2.60.260.20:FF:000006">
    <property type="entry name" value="DnaJ subfamily B member 13"/>
    <property type="match status" value="1"/>
</dbReference>
<gene>
    <name evidence="3" type="ORF">RN001_007931</name>
</gene>
<evidence type="ECO:0000313" key="4">
    <source>
        <dbReference type="Proteomes" id="UP001353858"/>
    </source>
</evidence>
<dbReference type="Gene3D" id="1.10.287.110">
    <property type="entry name" value="DnaJ domain"/>
    <property type="match status" value="1"/>
</dbReference>
<dbReference type="PROSITE" id="PS00636">
    <property type="entry name" value="DNAJ_1"/>
    <property type="match status" value="1"/>
</dbReference>
<dbReference type="InterPro" id="IPR036869">
    <property type="entry name" value="J_dom_sf"/>
</dbReference>
<evidence type="ECO:0000313" key="3">
    <source>
        <dbReference type="EMBL" id="KAK4879785.1"/>
    </source>
</evidence>
<dbReference type="GO" id="GO:0006457">
    <property type="term" value="P:protein folding"/>
    <property type="evidence" value="ECO:0007669"/>
    <property type="project" value="InterPro"/>
</dbReference>
<feature type="domain" description="J" evidence="2">
    <location>
        <begin position="4"/>
        <end position="68"/>
    </location>
</feature>
<dbReference type="PROSITE" id="PS50076">
    <property type="entry name" value="DNAJ_2"/>
    <property type="match status" value="1"/>
</dbReference>
<dbReference type="SMART" id="SM00271">
    <property type="entry name" value="DnaJ"/>
    <property type="match status" value="1"/>
</dbReference>
<dbReference type="Gene3D" id="2.60.260.20">
    <property type="entry name" value="Urease metallochaperone UreE, N-terminal domain"/>
    <property type="match status" value="2"/>
</dbReference>
<dbReference type="CDD" id="cd10747">
    <property type="entry name" value="DnaJ_C"/>
    <property type="match status" value="1"/>
</dbReference>
<comment type="caution">
    <text evidence="3">The sequence shown here is derived from an EMBL/GenBank/DDBJ whole genome shotgun (WGS) entry which is preliminary data.</text>
</comment>
<dbReference type="SUPFAM" id="SSF46565">
    <property type="entry name" value="Chaperone J-domain"/>
    <property type="match status" value="1"/>
</dbReference>
<accession>A0AAN7Q4Q5</accession>
<proteinExistence type="predicted"/>
<dbReference type="GO" id="GO:0051087">
    <property type="term" value="F:protein-folding chaperone binding"/>
    <property type="evidence" value="ECO:0007669"/>
    <property type="project" value="TreeGrafter"/>
</dbReference>
<dbReference type="GO" id="GO:0005829">
    <property type="term" value="C:cytosol"/>
    <property type="evidence" value="ECO:0007669"/>
    <property type="project" value="TreeGrafter"/>
</dbReference>
<dbReference type="FunFam" id="2.60.260.20:FF:000002">
    <property type="entry name" value="Dnaj homolog subfamily b member"/>
    <property type="match status" value="1"/>
</dbReference>
<dbReference type="InterPro" id="IPR002939">
    <property type="entry name" value="DnaJ_C"/>
</dbReference>
<sequence>MGVDYYGVLSIQKNSTDLEIRKAYRNLALEFNPERLRDDCSQKIFALIGEAYEVLSDPLRRAVFDQYGEEGLKRGVPGPEGYIQPYHYHGDPMHTYKEFFGTASPYADLLDYLNNPPPIYDVENVRGIKKKQPPIYHPLCLSLHEIFFGGIKKMKIQRLQFVGDDKVRTEVKENILSIPIKPGIRANTEIVFPEEGDQNPTHIPADIIFITQDRKHENFVREDDNLITTIDVPLEEALLGTTVIVNTIDHRVIRIPITDVIFPGYEKIVENEGMPIVEKPNEKGKLIIRFKIAFPDYLPKSSKDLFQKAFYLAKIGGGLHHEMINKMVLADKILRVDPCDQLPPF</sequence>
<dbReference type="InterPro" id="IPR051339">
    <property type="entry name" value="DnaJ_subfamily_B"/>
</dbReference>
<keyword evidence="1" id="KW-0143">Chaperone</keyword>
<dbReference type="CDD" id="cd06257">
    <property type="entry name" value="DnaJ"/>
    <property type="match status" value="1"/>
</dbReference>
<evidence type="ECO:0000256" key="1">
    <source>
        <dbReference type="ARBA" id="ARBA00023186"/>
    </source>
</evidence>
<dbReference type="InterPro" id="IPR008971">
    <property type="entry name" value="HSP40/DnaJ_pept-bd"/>
</dbReference>
<dbReference type="PANTHER" id="PTHR24078">
    <property type="entry name" value="DNAJ HOMOLOG SUBFAMILY C MEMBER"/>
    <property type="match status" value="1"/>
</dbReference>
<dbReference type="SUPFAM" id="SSF49493">
    <property type="entry name" value="HSP40/DnaJ peptide-binding domain"/>
    <property type="match status" value="2"/>
</dbReference>
<dbReference type="Pfam" id="PF00226">
    <property type="entry name" value="DnaJ"/>
    <property type="match status" value="1"/>
</dbReference>
<dbReference type="AlphaFoldDB" id="A0AAN7Q4Q5"/>
<organism evidence="3 4">
    <name type="scientific">Aquatica leii</name>
    <dbReference type="NCBI Taxonomy" id="1421715"/>
    <lineage>
        <taxon>Eukaryota</taxon>
        <taxon>Metazoa</taxon>
        <taxon>Ecdysozoa</taxon>
        <taxon>Arthropoda</taxon>
        <taxon>Hexapoda</taxon>
        <taxon>Insecta</taxon>
        <taxon>Pterygota</taxon>
        <taxon>Neoptera</taxon>
        <taxon>Endopterygota</taxon>
        <taxon>Coleoptera</taxon>
        <taxon>Polyphaga</taxon>
        <taxon>Elateriformia</taxon>
        <taxon>Elateroidea</taxon>
        <taxon>Lampyridae</taxon>
        <taxon>Luciolinae</taxon>
        <taxon>Aquatica</taxon>
    </lineage>
</organism>
<evidence type="ECO:0000259" key="2">
    <source>
        <dbReference type="PROSITE" id="PS50076"/>
    </source>
</evidence>
<name>A0AAN7Q4Q5_9COLE</name>
<dbReference type="Proteomes" id="UP001353858">
    <property type="component" value="Unassembled WGS sequence"/>
</dbReference>
<dbReference type="InterPro" id="IPR001623">
    <property type="entry name" value="DnaJ_domain"/>
</dbReference>
<dbReference type="PANTHER" id="PTHR24078:SF519">
    <property type="entry name" value="DNAJ HOMOLOG SUBFAMILY B MEMBER 13"/>
    <property type="match status" value="1"/>
</dbReference>
<dbReference type="FunFam" id="1.10.287.110:FF:000106">
    <property type="entry name" value="Putative heat shock protein-like protein"/>
    <property type="match status" value="1"/>
</dbReference>
<dbReference type="Pfam" id="PF01556">
    <property type="entry name" value="DnaJ_C"/>
    <property type="match status" value="1"/>
</dbReference>
<reference evidence="4" key="1">
    <citation type="submission" date="2023-01" db="EMBL/GenBank/DDBJ databases">
        <title>Key to firefly adult light organ development and bioluminescence: homeobox transcription factors regulate luciferase expression and transportation to peroxisome.</title>
        <authorList>
            <person name="Fu X."/>
        </authorList>
    </citation>
    <scope>NUCLEOTIDE SEQUENCE [LARGE SCALE GENOMIC DNA]</scope>
</reference>
<dbReference type="InterPro" id="IPR018253">
    <property type="entry name" value="DnaJ_domain_CS"/>
</dbReference>